<dbReference type="PROSITE" id="PS01358">
    <property type="entry name" value="ZF_RANBP2_1"/>
    <property type="match status" value="3"/>
</dbReference>
<keyword evidence="3" id="KW-0862">Zinc</keyword>
<feature type="compositionally biased region" description="Low complexity" evidence="5">
    <location>
        <begin position="986"/>
        <end position="999"/>
    </location>
</feature>
<feature type="region of interest" description="Disordered" evidence="5">
    <location>
        <begin position="983"/>
        <end position="1018"/>
    </location>
</feature>
<evidence type="ECO:0000259" key="6">
    <source>
        <dbReference type="PROSITE" id="PS50199"/>
    </source>
</evidence>
<dbReference type="OrthoDB" id="79830at2759"/>
<keyword evidence="2 4" id="KW-0863">Zinc-finger</keyword>
<dbReference type="GO" id="GO:0008270">
    <property type="term" value="F:zinc ion binding"/>
    <property type="evidence" value="ECO:0007669"/>
    <property type="project" value="UniProtKB-KW"/>
</dbReference>
<feature type="region of interest" description="Disordered" evidence="5">
    <location>
        <begin position="1214"/>
        <end position="1247"/>
    </location>
</feature>
<feature type="compositionally biased region" description="Polar residues" evidence="5">
    <location>
        <begin position="17"/>
        <end position="30"/>
    </location>
</feature>
<feature type="domain" description="RanBP2-type" evidence="6">
    <location>
        <begin position="531"/>
        <end position="560"/>
    </location>
</feature>
<feature type="region of interest" description="Disordered" evidence="5">
    <location>
        <begin position="787"/>
        <end position="806"/>
    </location>
</feature>
<evidence type="ECO:0000313" key="7">
    <source>
        <dbReference type="EMBL" id="CAB3226154.1"/>
    </source>
</evidence>
<dbReference type="Gene3D" id="4.10.1060.10">
    <property type="entry name" value="Zinc finger, RanBP2-type"/>
    <property type="match status" value="3"/>
</dbReference>
<gene>
    <name evidence="7" type="ORF">APLA_LOCUS2738</name>
</gene>
<keyword evidence="8" id="KW-1185">Reference proteome</keyword>
<reference evidence="7 8" key="1">
    <citation type="submission" date="2020-04" db="EMBL/GenBank/DDBJ databases">
        <authorList>
            <person name="Wallbank WR R."/>
            <person name="Pardo Diaz C."/>
            <person name="Kozak K."/>
            <person name="Martin S."/>
            <person name="Jiggins C."/>
            <person name="Moest M."/>
            <person name="Warren A I."/>
            <person name="Byers J.R.P. K."/>
            <person name="Montejo-Kovacevich G."/>
            <person name="Yen C E."/>
        </authorList>
    </citation>
    <scope>NUCLEOTIDE SEQUENCE [LARGE SCALE GENOMIC DNA]</scope>
</reference>
<evidence type="ECO:0000256" key="2">
    <source>
        <dbReference type="ARBA" id="ARBA00022771"/>
    </source>
</evidence>
<dbReference type="SMART" id="SM00547">
    <property type="entry name" value="ZnF_RBZ"/>
    <property type="match status" value="3"/>
</dbReference>
<accession>A0A8S0Z2U1</accession>
<feature type="domain" description="RanBP2-type" evidence="6">
    <location>
        <begin position="595"/>
        <end position="624"/>
    </location>
</feature>
<feature type="domain" description="RanBP2-type" evidence="6">
    <location>
        <begin position="689"/>
        <end position="718"/>
    </location>
</feature>
<feature type="region of interest" description="Disordered" evidence="5">
    <location>
        <begin position="47"/>
        <end position="86"/>
    </location>
</feature>
<organism evidence="7 8">
    <name type="scientific">Arctia plantaginis</name>
    <name type="common">Wood tiger moth</name>
    <name type="synonym">Phalaena plantaginis</name>
    <dbReference type="NCBI Taxonomy" id="874455"/>
    <lineage>
        <taxon>Eukaryota</taxon>
        <taxon>Metazoa</taxon>
        <taxon>Ecdysozoa</taxon>
        <taxon>Arthropoda</taxon>
        <taxon>Hexapoda</taxon>
        <taxon>Insecta</taxon>
        <taxon>Pterygota</taxon>
        <taxon>Neoptera</taxon>
        <taxon>Endopterygota</taxon>
        <taxon>Lepidoptera</taxon>
        <taxon>Glossata</taxon>
        <taxon>Ditrysia</taxon>
        <taxon>Noctuoidea</taxon>
        <taxon>Erebidae</taxon>
        <taxon>Arctiinae</taxon>
        <taxon>Arctia</taxon>
    </lineage>
</organism>
<evidence type="ECO:0000256" key="3">
    <source>
        <dbReference type="ARBA" id="ARBA00022833"/>
    </source>
</evidence>
<keyword evidence="1" id="KW-0479">Metal-binding</keyword>
<feature type="compositionally biased region" description="Polar residues" evidence="5">
    <location>
        <begin position="1000"/>
        <end position="1009"/>
    </location>
</feature>
<feature type="region of interest" description="Disordered" evidence="5">
    <location>
        <begin position="1409"/>
        <end position="1432"/>
    </location>
</feature>
<feature type="region of interest" description="Disordered" evidence="5">
    <location>
        <begin position="1"/>
        <end position="30"/>
    </location>
</feature>
<sequence>MSKTFSKNNKKRRRPSSNENNTSFVKNVTSRVSGFLPATITKWFSNASASNTNGSVPTTEATDSSTEDEGPESPVASHPPPAKRMRYTTSNKLNHFGPTDANGTTSNIDISEIPVGHFPSTQFSTSRNNVTLTPIRNSHEACITDAKKDKIDRENTAAKLKSIQHTVASIGQSIAAKRKSIFDRTSNNNANKTNTKPSDKKRLCYKPTLLGSPFYPGRTVYGGAASSYISQPNIQQRAVALVKNDNKCLIDSTMSTSARRIMDLLESYSSPLTEARRMPQYTKHNTDGFYTSSNSTSPYENKSIAYKTQEFYVPGIASIMRYKQRSRLMNTTKAARQIIASHSSASSYPLPYPTPTINTSGTTTISDINQEVQPRPEPEPEQSKKMVTKVKTRVARTNRGNQDQVEMATPVKLPSATLQIDQNKLPKFAFDTPAITKLPATSTPKVVLPVHKSFEVKKNTEVSTSKPETVTSSIFKFSNPIIISCEAPELDMTAPKFTFASPDRRIDGKCDSKSDDSSVVGKIKEIDTSTKPKDWACPDCWVNNKSEAAKCVCCGFNKIKVAKCSVCKLADSQTQNDKCVNCEKMARQPLAKSSQSSKWECKDCWVRNEDSLEKCACCGSSKMTEASKAAKAPAVAEAAKLPTVGSSQFNLDPQKKNFQPISNPSKTTTFFGSSDLADSTFVSLAKTQKSDKWECSSCLIWNASDQPVCACCGAKKDPKSQIQDSKFNFGLKADTSFKFGIDPQIEQTKKPEMPLTPEPTLKEQSETNNNVLAETPMFTFALPAKKSETKPQTVPGMPTEPVKFSFGIPKNTSISMKKSEPSKIIDEKKEGLQEVPEVNFASAIDEQQKLGGLFAVPTTKEVEKDKPLIPSSNLFTLPVIESKKDTQNNPTLTSVEKTEPQKTFTLGSPTIRIASNLFGTPSTAGSSNLFSPPGQSSAVTTSTTSLTVGSSINLFSPLRQSNAVTTSTTSSTVGSSMNLFSPLGQSSAVTTSTSTGSSSINLFSPPGQNSSSTTGTTSTVGSSINLFAPPGQSSAATTGTPIAPLLLPLAPAQKSDITSALPAPAAPIFSFGSNGVNNPTPTPISVSASAPVEKPKFQFTFGNNNPKTETTPSLLVSSSNAQSLFKSNFATPNENSNNTNTFSLTSGNTLHSNNTLATGTLGGSNGISATNGLVGNTIPGNTMGGNALSGNGMSGNLLANNTMASNTFGSNTLTSGSGVSSTPTLGGTNGLPGITHSGGNGLQPNNALNNNTLNTNPPSIFGNAIQKENMWNPTLNNSAPSTNLFVPNTTTNSLQKPTAFTFGSPTQFNATSSSPAFGNNAPTTQNIFGMAATQNISTQPNPFSNPVSNQTPTPMFGSPQPNINPAPQLGMFGTPNISATPTFGAPSASLPSFEAPSMTPAPTATFSFGAQSPSTPVFGFGQQQPQQQQEQTPGLYSFGAAPQVQFNIGTANPTRRIRKAARRTQR</sequence>
<proteinExistence type="predicted"/>
<feature type="compositionally biased region" description="Low complexity" evidence="5">
    <location>
        <begin position="1222"/>
        <end position="1235"/>
    </location>
</feature>
<dbReference type="EMBL" id="CADEBC010000208">
    <property type="protein sequence ID" value="CAB3226154.1"/>
    <property type="molecule type" value="Genomic_DNA"/>
</dbReference>
<dbReference type="Proteomes" id="UP000494106">
    <property type="component" value="Unassembled WGS sequence"/>
</dbReference>
<evidence type="ECO:0000313" key="8">
    <source>
        <dbReference type="Proteomes" id="UP000494106"/>
    </source>
</evidence>
<dbReference type="InterPro" id="IPR001876">
    <property type="entry name" value="Znf_RanBP2"/>
</dbReference>
<evidence type="ECO:0000256" key="4">
    <source>
        <dbReference type="PROSITE-ProRule" id="PRU00322"/>
    </source>
</evidence>
<feature type="compositionally biased region" description="Polar residues" evidence="5">
    <location>
        <begin position="47"/>
        <end position="57"/>
    </location>
</feature>
<protein>
    <recommendedName>
        <fullName evidence="6">RanBP2-type domain-containing protein</fullName>
    </recommendedName>
</protein>
<evidence type="ECO:0000256" key="5">
    <source>
        <dbReference type="SAM" id="MobiDB-lite"/>
    </source>
</evidence>
<feature type="compositionally biased region" description="Low complexity" evidence="5">
    <location>
        <begin position="1422"/>
        <end position="1431"/>
    </location>
</feature>
<name>A0A8S0Z2U1_ARCPL</name>
<comment type="caution">
    <text evidence="7">The sequence shown here is derived from an EMBL/GenBank/DDBJ whole genome shotgun (WGS) entry which is preliminary data.</text>
</comment>
<evidence type="ECO:0000256" key="1">
    <source>
        <dbReference type="ARBA" id="ARBA00022723"/>
    </source>
</evidence>
<dbReference type="PROSITE" id="PS50199">
    <property type="entry name" value="ZF_RANBP2_2"/>
    <property type="match status" value="3"/>
</dbReference>